<evidence type="ECO:0000313" key="5">
    <source>
        <dbReference type="EMBL" id="MBT2188372.1"/>
    </source>
</evidence>
<keyword evidence="1" id="KW-0479">Metal-binding</keyword>
<evidence type="ECO:0000256" key="3">
    <source>
        <dbReference type="SAM" id="Phobius"/>
    </source>
</evidence>
<dbReference type="RefSeq" id="WP_214624625.1">
    <property type="nucleotide sequence ID" value="NZ_JAHGAW010000010.1"/>
</dbReference>
<accession>A0A9X1DDV3</accession>
<gene>
    <name evidence="5" type="ORF">KK488_15565</name>
</gene>
<dbReference type="GO" id="GO:0046872">
    <property type="term" value="F:metal ion binding"/>
    <property type="evidence" value="ECO:0007669"/>
    <property type="project" value="UniProtKB-KW"/>
</dbReference>
<protein>
    <recommendedName>
        <fullName evidence="4">Zinc finger FPG/IleRS-type domain-containing protein</fullName>
    </recommendedName>
</protein>
<keyword evidence="3" id="KW-0812">Transmembrane</keyword>
<evidence type="ECO:0000256" key="2">
    <source>
        <dbReference type="ARBA" id="ARBA00022833"/>
    </source>
</evidence>
<dbReference type="InterPro" id="IPR010663">
    <property type="entry name" value="Znf_FPG/IleRS"/>
</dbReference>
<evidence type="ECO:0000256" key="1">
    <source>
        <dbReference type="ARBA" id="ARBA00022723"/>
    </source>
</evidence>
<dbReference type="Proteomes" id="UP001138757">
    <property type="component" value="Unassembled WGS sequence"/>
</dbReference>
<evidence type="ECO:0000259" key="4">
    <source>
        <dbReference type="Pfam" id="PF06827"/>
    </source>
</evidence>
<reference evidence="5" key="1">
    <citation type="submission" date="2021-05" db="EMBL/GenBank/DDBJ databases">
        <title>Genome of Sphingobium sp. strain.</title>
        <authorList>
            <person name="Fan R."/>
        </authorList>
    </citation>
    <scope>NUCLEOTIDE SEQUENCE</scope>
    <source>
        <strain evidence="5">H33</strain>
    </source>
</reference>
<keyword evidence="3" id="KW-1133">Transmembrane helix</keyword>
<evidence type="ECO:0000313" key="6">
    <source>
        <dbReference type="Proteomes" id="UP001138757"/>
    </source>
</evidence>
<feature type="domain" description="Zinc finger FPG/IleRS-type" evidence="4">
    <location>
        <begin position="9"/>
        <end position="32"/>
    </location>
</feature>
<keyword evidence="6" id="KW-1185">Reference proteome</keyword>
<keyword evidence="2" id="KW-0862">Zinc</keyword>
<proteinExistence type="predicted"/>
<keyword evidence="3" id="KW-0472">Membrane</keyword>
<sequence length="113" mass="12512">MAKPDTLIQPCLRCRRPFESEGAHHRLCMLCANKTIGDGLGFRANYLRAAFAVGMFFSFWTALAVYLAIGAVVLASRRLIYRDPRRPQPAPVVATTAETTETVPMPKTIRSVS</sequence>
<name>A0A9X1DDV3_9SPHN</name>
<organism evidence="5 6">
    <name type="scientific">Sphingobium nicotianae</name>
    <dbReference type="NCBI Taxonomy" id="2782607"/>
    <lineage>
        <taxon>Bacteria</taxon>
        <taxon>Pseudomonadati</taxon>
        <taxon>Pseudomonadota</taxon>
        <taxon>Alphaproteobacteria</taxon>
        <taxon>Sphingomonadales</taxon>
        <taxon>Sphingomonadaceae</taxon>
        <taxon>Sphingobium</taxon>
    </lineage>
</organism>
<dbReference type="AlphaFoldDB" id="A0A9X1DDV3"/>
<feature type="transmembrane region" description="Helical" evidence="3">
    <location>
        <begin position="49"/>
        <end position="76"/>
    </location>
</feature>
<dbReference type="EMBL" id="JAHGAW010000010">
    <property type="protein sequence ID" value="MBT2188372.1"/>
    <property type="molecule type" value="Genomic_DNA"/>
</dbReference>
<comment type="caution">
    <text evidence="5">The sequence shown here is derived from an EMBL/GenBank/DDBJ whole genome shotgun (WGS) entry which is preliminary data.</text>
</comment>
<dbReference type="Pfam" id="PF06827">
    <property type="entry name" value="zf-FPG_IleRS"/>
    <property type="match status" value="1"/>
</dbReference>